<dbReference type="EMBL" id="KN834784">
    <property type="protein sequence ID" value="KIK58644.1"/>
    <property type="molecule type" value="Genomic_DNA"/>
</dbReference>
<sequence length="324" mass="36764">MPSYDNTLGAYFIGSLISGALFGLFTCQVYIYHKSFPEERKWIKYGLVNGMWLIEFGHTICTSHVVYFYAVTHFGDAEALFVSIPISLPVSLLFHSMVTGLAQSYYSYRILRFGNHHRYIIPVICLIITFFILLGDIAVAAMEAEIYMGKDTIKTYFSKMEWLVVTPLVLRTVVDLLTAATMVYYLRLGRNESAYKNTAAVLDKLILWTIETGVLTSMVGSLLLIFYLTNRSNYIWVAFEMILPKVFSNAMLANLNSRVGLREMQSTMVMGSEFEIRITDASEENMTTMQFCMTQSDRTVNSGVSLRELSQSELTKISNTETMA</sequence>
<dbReference type="HOGENOM" id="CLU_046025_0_1_1"/>
<protein>
    <recommendedName>
        <fullName evidence="2">DUF6534 domain-containing protein</fullName>
    </recommendedName>
</protein>
<organism evidence="3 4">
    <name type="scientific">Collybiopsis luxurians FD-317 M1</name>
    <dbReference type="NCBI Taxonomy" id="944289"/>
    <lineage>
        <taxon>Eukaryota</taxon>
        <taxon>Fungi</taxon>
        <taxon>Dikarya</taxon>
        <taxon>Basidiomycota</taxon>
        <taxon>Agaricomycotina</taxon>
        <taxon>Agaricomycetes</taxon>
        <taxon>Agaricomycetidae</taxon>
        <taxon>Agaricales</taxon>
        <taxon>Marasmiineae</taxon>
        <taxon>Omphalotaceae</taxon>
        <taxon>Collybiopsis</taxon>
        <taxon>Collybiopsis luxurians</taxon>
    </lineage>
</organism>
<reference evidence="3 4" key="1">
    <citation type="submission" date="2014-04" db="EMBL/GenBank/DDBJ databases">
        <title>Evolutionary Origins and Diversification of the Mycorrhizal Mutualists.</title>
        <authorList>
            <consortium name="DOE Joint Genome Institute"/>
            <consortium name="Mycorrhizal Genomics Consortium"/>
            <person name="Kohler A."/>
            <person name="Kuo A."/>
            <person name="Nagy L.G."/>
            <person name="Floudas D."/>
            <person name="Copeland A."/>
            <person name="Barry K.W."/>
            <person name="Cichocki N."/>
            <person name="Veneault-Fourrey C."/>
            <person name="LaButti K."/>
            <person name="Lindquist E.A."/>
            <person name="Lipzen A."/>
            <person name="Lundell T."/>
            <person name="Morin E."/>
            <person name="Murat C."/>
            <person name="Riley R."/>
            <person name="Ohm R."/>
            <person name="Sun H."/>
            <person name="Tunlid A."/>
            <person name="Henrissat B."/>
            <person name="Grigoriev I.V."/>
            <person name="Hibbett D.S."/>
            <person name="Martin F."/>
        </authorList>
    </citation>
    <scope>NUCLEOTIDE SEQUENCE [LARGE SCALE GENOMIC DNA]</scope>
    <source>
        <strain evidence="3 4">FD-317 M1</strain>
    </source>
</reference>
<gene>
    <name evidence="3" type="ORF">GYMLUDRAFT_45236</name>
</gene>
<keyword evidence="4" id="KW-1185">Reference proteome</keyword>
<evidence type="ECO:0000256" key="1">
    <source>
        <dbReference type="SAM" id="Phobius"/>
    </source>
</evidence>
<feature type="transmembrane region" description="Helical" evidence="1">
    <location>
        <begin position="45"/>
        <end position="67"/>
    </location>
</feature>
<dbReference type="OrthoDB" id="2535105at2759"/>
<feature type="transmembrane region" description="Helical" evidence="1">
    <location>
        <begin position="205"/>
        <end position="228"/>
    </location>
</feature>
<keyword evidence="1" id="KW-1133">Transmembrane helix</keyword>
<proteinExistence type="predicted"/>
<evidence type="ECO:0000259" key="2">
    <source>
        <dbReference type="Pfam" id="PF20152"/>
    </source>
</evidence>
<keyword evidence="1" id="KW-0472">Membrane</keyword>
<name>A0A0D0C839_9AGAR</name>
<dbReference type="PANTHER" id="PTHR40465">
    <property type="entry name" value="CHROMOSOME 1, WHOLE GENOME SHOTGUN SEQUENCE"/>
    <property type="match status" value="1"/>
</dbReference>
<feature type="transmembrane region" description="Helical" evidence="1">
    <location>
        <begin position="12"/>
        <end position="33"/>
    </location>
</feature>
<dbReference type="InterPro" id="IPR045339">
    <property type="entry name" value="DUF6534"/>
</dbReference>
<dbReference type="Proteomes" id="UP000053593">
    <property type="component" value="Unassembled WGS sequence"/>
</dbReference>
<dbReference type="PANTHER" id="PTHR40465:SF1">
    <property type="entry name" value="DUF6534 DOMAIN-CONTAINING PROTEIN"/>
    <property type="match status" value="1"/>
</dbReference>
<evidence type="ECO:0000313" key="4">
    <source>
        <dbReference type="Proteomes" id="UP000053593"/>
    </source>
</evidence>
<dbReference type="AlphaFoldDB" id="A0A0D0C839"/>
<dbReference type="Pfam" id="PF20152">
    <property type="entry name" value="DUF6534"/>
    <property type="match status" value="1"/>
</dbReference>
<evidence type="ECO:0000313" key="3">
    <source>
        <dbReference type="EMBL" id="KIK58644.1"/>
    </source>
</evidence>
<feature type="transmembrane region" description="Helical" evidence="1">
    <location>
        <begin position="162"/>
        <end position="185"/>
    </location>
</feature>
<feature type="transmembrane region" description="Helical" evidence="1">
    <location>
        <begin position="119"/>
        <end position="142"/>
    </location>
</feature>
<feature type="domain" description="DUF6534" evidence="2">
    <location>
        <begin position="172"/>
        <end position="258"/>
    </location>
</feature>
<keyword evidence="1" id="KW-0812">Transmembrane</keyword>
<accession>A0A0D0C839</accession>
<feature type="transmembrane region" description="Helical" evidence="1">
    <location>
        <begin position="79"/>
        <end position="98"/>
    </location>
</feature>